<dbReference type="GO" id="GO:0005525">
    <property type="term" value="F:GTP binding"/>
    <property type="evidence" value="ECO:0007669"/>
    <property type="project" value="InterPro"/>
</dbReference>
<dbReference type="AlphaFoldDB" id="A0A0M7B4C6"/>
<dbReference type="STRING" id="313367.JSE7799_00362"/>
<proteinExistence type="predicted"/>
<evidence type="ECO:0000313" key="2">
    <source>
        <dbReference type="EMBL" id="CUH16539.1"/>
    </source>
</evidence>
<keyword evidence="3" id="KW-1185">Reference proteome</keyword>
<dbReference type="CDD" id="cd03116">
    <property type="entry name" value="MobB"/>
    <property type="match status" value="1"/>
</dbReference>
<sequence length="157" mass="16981">MILMGIIGHKDAGKTTLTERLVAELTARGLAVSTLKHTHHAIDLETPGTDTHRHRVAGARQVILATDRRLALLEEVAEPSIDLLLERLAPCDVVLAEGWKRGSHPRIEVWRPETGRAPLAAADPAIRAVAATGVPEVTQRILDLDDVPSIADFICST</sequence>
<dbReference type="GO" id="GO:0006777">
    <property type="term" value="P:Mo-molybdopterin cofactor biosynthetic process"/>
    <property type="evidence" value="ECO:0007669"/>
    <property type="project" value="InterPro"/>
</dbReference>
<gene>
    <name evidence="2" type="primary">mobB</name>
    <name evidence="2" type="ORF">JSE7799_00362</name>
</gene>
<dbReference type="InterPro" id="IPR052539">
    <property type="entry name" value="MGD_biosynthesis_adapter"/>
</dbReference>
<evidence type="ECO:0000313" key="3">
    <source>
        <dbReference type="Proteomes" id="UP000049455"/>
    </source>
</evidence>
<evidence type="ECO:0000259" key="1">
    <source>
        <dbReference type="Pfam" id="PF03205"/>
    </source>
</evidence>
<dbReference type="Gene3D" id="3.40.50.300">
    <property type="entry name" value="P-loop containing nucleotide triphosphate hydrolases"/>
    <property type="match status" value="1"/>
</dbReference>
<protein>
    <submittedName>
        <fullName evidence="2">Molybdenum cofactor biosynthesis adapter protein</fullName>
    </submittedName>
</protein>
<dbReference type="OrthoDB" id="9804758at2"/>
<organism evidence="2 3">
    <name type="scientific">Jannaschia seosinensis</name>
    <dbReference type="NCBI Taxonomy" id="313367"/>
    <lineage>
        <taxon>Bacteria</taxon>
        <taxon>Pseudomonadati</taxon>
        <taxon>Pseudomonadota</taxon>
        <taxon>Alphaproteobacteria</taxon>
        <taxon>Rhodobacterales</taxon>
        <taxon>Roseobacteraceae</taxon>
        <taxon>Jannaschia</taxon>
    </lineage>
</organism>
<dbReference type="InterPro" id="IPR027417">
    <property type="entry name" value="P-loop_NTPase"/>
</dbReference>
<feature type="domain" description="Molybdopterin-guanine dinucleotide biosynthesis protein B (MobB)" evidence="1">
    <location>
        <begin position="4"/>
        <end position="131"/>
    </location>
</feature>
<dbReference type="SUPFAM" id="SSF52540">
    <property type="entry name" value="P-loop containing nucleoside triphosphate hydrolases"/>
    <property type="match status" value="1"/>
</dbReference>
<dbReference type="EMBL" id="CYPR01000018">
    <property type="protein sequence ID" value="CUH16539.1"/>
    <property type="molecule type" value="Genomic_DNA"/>
</dbReference>
<dbReference type="InterPro" id="IPR004435">
    <property type="entry name" value="MobB_dom"/>
</dbReference>
<dbReference type="PANTHER" id="PTHR40072:SF1">
    <property type="entry name" value="MOLYBDOPTERIN-GUANINE DINUCLEOTIDE BIOSYNTHESIS ADAPTER PROTEIN"/>
    <property type="match status" value="1"/>
</dbReference>
<accession>A0A0M7B4C6</accession>
<dbReference type="Proteomes" id="UP000049455">
    <property type="component" value="Unassembled WGS sequence"/>
</dbReference>
<reference evidence="2 3" key="1">
    <citation type="submission" date="2015-09" db="EMBL/GenBank/DDBJ databases">
        <authorList>
            <person name="Jackson K.R."/>
            <person name="Lunt B.L."/>
            <person name="Fisher J.N.B."/>
            <person name="Gardner A.V."/>
            <person name="Bailey M.E."/>
            <person name="Deus L.M."/>
            <person name="Earl A.S."/>
            <person name="Gibby P.D."/>
            <person name="Hartmann K.A."/>
            <person name="Liu J.E."/>
            <person name="Manci A.M."/>
            <person name="Nielsen D.A."/>
            <person name="Solomon M.B."/>
            <person name="Breakwell D.P."/>
            <person name="Burnett S.H."/>
            <person name="Grose J.H."/>
        </authorList>
    </citation>
    <scope>NUCLEOTIDE SEQUENCE [LARGE SCALE GENOMIC DNA]</scope>
    <source>
        <strain evidence="2 3">CECT 7799</strain>
    </source>
</reference>
<dbReference type="Pfam" id="PF03205">
    <property type="entry name" value="MobB"/>
    <property type="match status" value="1"/>
</dbReference>
<dbReference type="PANTHER" id="PTHR40072">
    <property type="entry name" value="MOLYBDOPTERIN-GUANINE DINUCLEOTIDE BIOSYNTHESIS ADAPTER PROTEIN-RELATED"/>
    <property type="match status" value="1"/>
</dbReference>
<name>A0A0M7B4C6_9RHOB</name>
<dbReference type="NCBIfam" id="TIGR00176">
    <property type="entry name" value="mobB"/>
    <property type="match status" value="1"/>
</dbReference>